<dbReference type="RefSeq" id="WP_413265162.1">
    <property type="nucleotide sequence ID" value="NZ_JBHFNR010000158.1"/>
</dbReference>
<organism evidence="2 3">
    <name type="scientific">Floridaenema flaviceps BLCC-F50</name>
    <dbReference type="NCBI Taxonomy" id="3153642"/>
    <lineage>
        <taxon>Bacteria</taxon>
        <taxon>Bacillati</taxon>
        <taxon>Cyanobacteriota</taxon>
        <taxon>Cyanophyceae</taxon>
        <taxon>Oscillatoriophycideae</taxon>
        <taxon>Aerosakkonematales</taxon>
        <taxon>Aerosakkonemataceae</taxon>
        <taxon>Floridanema</taxon>
        <taxon>Floridanema flaviceps</taxon>
    </lineage>
</organism>
<evidence type="ECO:0000256" key="1">
    <source>
        <dbReference type="SAM" id="SignalP"/>
    </source>
</evidence>
<name>A0ABV4XUW9_9CYAN</name>
<keyword evidence="3" id="KW-1185">Reference proteome</keyword>
<sequence>MKTLSCSLVTAALAAVFCPISTIAQSVVSGYQIVGRDIAINRAIDVKVYPGRASVIDFSQTDEVIGYVLIADPSRLVFSTDTELSGGRAKTIFLRSILPLRFLGATTANITSLSIKTMDSQHKQRLYTFNVTLANNRPEQLGIQIATVPSENRQSLGISAGQTITASDVERGLKIAIQRRYTTANDPVVYQVRQFLDKLKNRNLSPTDAAIEVGIDFSVLIELVKIARE</sequence>
<accession>A0ABV4XUW9</accession>
<proteinExistence type="predicted"/>
<keyword evidence="1" id="KW-0732">Signal</keyword>
<evidence type="ECO:0000313" key="2">
    <source>
        <dbReference type="EMBL" id="MFB2895524.1"/>
    </source>
</evidence>
<comment type="caution">
    <text evidence="2">The sequence shown here is derived from an EMBL/GenBank/DDBJ whole genome shotgun (WGS) entry which is preliminary data.</text>
</comment>
<dbReference type="Proteomes" id="UP001576784">
    <property type="component" value="Unassembled WGS sequence"/>
</dbReference>
<dbReference type="EMBL" id="JBHFNR010000158">
    <property type="protein sequence ID" value="MFB2895524.1"/>
    <property type="molecule type" value="Genomic_DNA"/>
</dbReference>
<feature type="signal peptide" evidence="1">
    <location>
        <begin position="1"/>
        <end position="24"/>
    </location>
</feature>
<gene>
    <name evidence="2" type="ORF">ACE1CI_21675</name>
</gene>
<protein>
    <submittedName>
        <fullName evidence="2">Uncharacterized protein</fullName>
    </submittedName>
</protein>
<feature type="chain" id="PRO_5046476101" evidence="1">
    <location>
        <begin position="25"/>
        <end position="229"/>
    </location>
</feature>
<evidence type="ECO:0000313" key="3">
    <source>
        <dbReference type="Proteomes" id="UP001576784"/>
    </source>
</evidence>
<reference evidence="2 3" key="1">
    <citation type="submission" date="2024-09" db="EMBL/GenBank/DDBJ databases">
        <title>Floridaenema gen nov. (Aerosakkonemataceae, Aerosakkonematales ord. nov., Cyanobacteria) from benthic tropical and subtropical fresh waters, with the description of four new species.</title>
        <authorList>
            <person name="Moretto J.A."/>
            <person name="Berthold D.E."/>
            <person name="Lefler F.W."/>
            <person name="Huang I.-S."/>
            <person name="Laughinghouse H. IV."/>
        </authorList>
    </citation>
    <scope>NUCLEOTIDE SEQUENCE [LARGE SCALE GENOMIC DNA]</scope>
    <source>
        <strain evidence="2 3">BLCC-F50</strain>
    </source>
</reference>